<dbReference type="Gene3D" id="3.20.20.410">
    <property type="entry name" value="Protein of unknown function UPF0759"/>
    <property type="match status" value="1"/>
</dbReference>
<dbReference type="PANTHER" id="PTHR30348:SF4">
    <property type="entry name" value="DUF72 DOMAIN-CONTAINING PROTEIN"/>
    <property type="match status" value="1"/>
</dbReference>
<dbReference type="Proteomes" id="UP000540989">
    <property type="component" value="Unassembled WGS sequence"/>
</dbReference>
<organism evidence="1 2">
    <name type="scientific">Granulicella aggregans</name>
    <dbReference type="NCBI Taxonomy" id="474949"/>
    <lineage>
        <taxon>Bacteria</taxon>
        <taxon>Pseudomonadati</taxon>
        <taxon>Acidobacteriota</taxon>
        <taxon>Terriglobia</taxon>
        <taxon>Terriglobales</taxon>
        <taxon>Acidobacteriaceae</taxon>
        <taxon>Granulicella</taxon>
    </lineage>
</organism>
<keyword evidence="2" id="KW-1185">Reference proteome</keyword>
<accession>A0A7W7ZHT8</accession>
<evidence type="ECO:0000313" key="1">
    <source>
        <dbReference type="EMBL" id="MBB5060204.1"/>
    </source>
</evidence>
<reference evidence="1 2" key="1">
    <citation type="submission" date="2020-08" db="EMBL/GenBank/DDBJ databases">
        <title>Genomic Encyclopedia of Type Strains, Phase IV (KMG-V): Genome sequencing to study the core and pangenomes of soil and plant-associated prokaryotes.</title>
        <authorList>
            <person name="Whitman W."/>
        </authorList>
    </citation>
    <scope>NUCLEOTIDE SEQUENCE [LARGE SCALE GENOMIC DNA]</scope>
    <source>
        <strain evidence="1 2">M8UP14</strain>
    </source>
</reference>
<dbReference type="InterPro" id="IPR036520">
    <property type="entry name" value="UPF0759_sf"/>
</dbReference>
<dbReference type="AlphaFoldDB" id="A0A7W7ZHT8"/>
<gene>
    <name evidence="1" type="ORF">HDF16_004940</name>
</gene>
<dbReference type="InterPro" id="IPR002763">
    <property type="entry name" value="DUF72"/>
</dbReference>
<protein>
    <submittedName>
        <fullName evidence="1">Uncharacterized protein YecE (DUF72 family)</fullName>
    </submittedName>
</protein>
<name>A0A7W7ZHT8_9BACT</name>
<dbReference type="SUPFAM" id="SSF117396">
    <property type="entry name" value="TM1631-like"/>
    <property type="match status" value="1"/>
</dbReference>
<dbReference type="Pfam" id="PF01904">
    <property type="entry name" value="DUF72"/>
    <property type="match status" value="1"/>
</dbReference>
<proteinExistence type="predicted"/>
<dbReference type="EMBL" id="JACHIP010000010">
    <property type="protein sequence ID" value="MBB5060204.1"/>
    <property type="molecule type" value="Genomic_DNA"/>
</dbReference>
<evidence type="ECO:0000313" key="2">
    <source>
        <dbReference type="Proteomes" id="UP000540989"/>
    </source>
</evidence>
<sequence length="306" mass="34669">MSEAPQRGRIHIGISGWRYAAWRGKFYPEGLAQRRELEFAAKTFSSVEINGTFYSLQRPSSFEQWSSETPEGFVFAVKGGRFITHMKKLTGVETALANFFASGVLALGPKIGPFLWQLPPMMKFNQGPYETARYESFFTQLPRTVRSAARLARQCDERMLSRAYMKPVLKKGDNPPMRHAIEVRHESFVQPAFVDLLRKHDVGLVVADTVEWPLLMDVTSDFVYVRLHGSEQLYFSGYEPDAIEVWARRVVAFATGEAAEGRYAGTAVADGMPRDVYVYFDNDAKVRAPVDAQALQRRVNELLQLP</sequence>
<dbReference type="PANTHER" id="PTHR30348">
    <property type="entry name" value="UNCHARACTERIZED PROTEIN YECE"/>
    <property type="match status" value="1"/>
</dbReference>
<comment type="caution">
    <text evidence="1">The sequence shown here is derived from an EMBL/GenBank/DDBJ whole genome shotgun (WGS) entry which is preliminary data.</text>
</comment>